<feature type="transmembrane region" description="Helical" evidence="6">
    <location>
        <begin position="177"/>
        <end position="197"/>
    </location>
</feature>
<sequence length="472" mass="50994">MLKRILAAVFMTTAILAGVLLPMTLGADGIVFGQDAAAIAEAAGEHDHHADGDGDHSHFGGQRLMVVMRIAEVVAAAAAGGFLFFRYVLYRKEKLPIPGAFTPEAERYLMFVVAMIWLMTGWARIGMLMDQFDGIPFGTIVASTTIGKMAVIRLGGALLLALLTFAPEREKLWANPLKGVTVIGLIVTFPLTGHAYAVASGAAAAVSSHALHIAFASVWAGGLAGLWAVSFGIDRADQLNRLAVTFSRWALVSIVIIIGSGVWLAIVHLSSWRELWMSEYGIIVLTKSVLMLLIVFIGILHRSKLMGLLDRGQERSFLTAVRMEIVAAVALFLLAGWLSSTSPAPVEASALGDKPFYWHEMGEEAHMTLRMNEGAAPGEQLVRLYVWLPEGQGAPKSIAVGYRSGDDDTTAEVNIPMEPMPEGQEKTFDFPGFTKYSYSAEGGYLPPEASGEVIVKLTDANGKAFHYKRQFP</sequence>
<keyword evidence="4 6" id="KW-1133">Transmembrane helix</keyword>
<evidence type="ECO:0000256" key="5">
    <source>
        <dbReference type="ARBA" id="ARBA00023136"/>
    </source>
</evidence>
<feature type="transmembrane region" description="Helical" evidence="6">
    <location>
        <begin position="280"/>
        <end position="300"/>
    </location>
</feature>
<dbReference type="PANTHER" id="PTHR34820">
    <property type="entry name" value="INNER MEMBRANE PROTEIN YEBZ"/>
    <property type="match status" value="1"/>
</dbReference>
<keyword evidence="3 6" id="KW-0812">Transmembrane</keyword>
<evidence type="ECO:0000256" key="6">
    <source>
        <dbReference type="SAM" id="Phobius"/>
    </source>
</evidence>
<feature type="transmembrane region" description="Helical" evidence="6">
    <location>
        <begin position="249"/>
        <end position="268"/>
    </location>
</feature>
<comment type="subcellular location">
    <subcellularLocation>
        <location evidence="1">Cell membrane</location>
        <topology evidence="1">Multi-pass membrane protein</topology>
    </subcellularLocation>
</comment>
<evidence type="ECO:0000313" key="8">
    <source>
        <dbReference type="EMBL" id="MFD0961462.1"/>
    </source>
</evidence>
<feature type="transmembrane region" description="Helical" evidence="6">
    <location>
        <begin position="321"/>
        <end position="339"/>
    </location>
</feature>
<keyword evidence="5 6" id="KW-0472">Membrane</keyword>
<proteinExistence type="predicted"/>
<evidence type="ECO:0000256" key="1">
    <source>
        <dbReference type="ARBA" id="ARBA00004651"/>
    </source>
</evidence>
<dbReference type="InterPro" id="IPR008457">
    <property type="entry name" value="Cu-R_CopD_dom"/>
</dbReference>
<keyword evidence="2" id="KW-1003">Cell membrane</keyword>
<evidence type="ECO:0000256" key="4">
    <source>
        <dbReference type="ARBA" id="ARBA00022989"/>
    </source>
</evidence>
<protein>
    <submittedName>
        <fullName evidence="8">Copper resistance D family protein</fullName>
    </submittedName>
</protein>
<gene>
    <name evidence="8" type="ORF">ACFQ2I_19085</name>
</gene>
<feature type="transmembrane region" description="Helical" evidence="6">
    <location>
        <begin position="108"/>
        <end position="125"/>
    </location>
</feature>
<feature type="transmembrane region" description="Helical" evidence="6">
    <location>
        <begin position="209"/>
        <end position="229"/>
    </location>
</feature>
<dbReference type="InterPro" id="IPR032694">
    <property type="entry name" value="CopC/D"/>
</dbReference>
<dbReference type="Pfam" id="PF05425">
    <property type="entry name" value="CopD"/>
    <property type="match status" value="1"/>
</dbReference>
<accession>A0ABW3HVP1</accession>
<dbReference type="EMBL" id="JBHTJZ010000036">
    <property type="protein sequence ID" value="MFD0961462.1"/>
    <property type="molecule type" value="Genomic_DNA"/>
</dbReference>
<dbReference type="RefSeq" id="WP_377567058.1">
    <property type="nucleotide sequence ID" value="NZ_JBHTJZ010000036.1"/>
</dbReference>
<reference evidence="9" key="1">
    <citation type="journal article" date="2019" name="Int. J. Syst. Evol. Microbiol.">
        <title>The Global Catalogue of Microorganisms (GCM) 10K type strain sequencing project: providing services to taxonomists for standard genome sequencing and annotation.</title>
        <authorList>
            <consortium name="The Broad Institute Genomics Platform"/>
            <consortium name="The Broad Institute Genome Sequencing Center for Infectious Disease"/>
            <person name="Wu L."/>
            <person name="Ma J."/>
        </authorList>
    </citation>
    <scope>NUCLEOTIDE SEQUENCE [LARGE SCALE GENOMIC DNA]</scope>
    <source>
        <strain evidence="9">CCUG 59129</strain>
    </source>
</reference>
<dbReference type="PANTHER" id="PTHR34820:SF4">
    <property type="entry name" value="INNER MEMBRANE PROTEIN YEBZ"/>
    <property type="match status" value="1"/>
</dbReference>
<feature type="transmembrane region" description="Helical" evidence="6">
    <location>
        <begin position="66"/>
        <end position="88"/>
    </location>
</feature>
<feature type="domain" description="Copper resistance protein D" evidence="7">
    <location>
        <begin position="245"/>
        <end position="338"/>
    </location>
</feature>
<name>A0ABW3HVP1_9BACL</name>
<evidence type="ECO:0000256" key="3">
    <source>
        <dbReference type="ARBA" id="ARBA00022692"/>
    </source>
</evidence>
<comment type="caution">
    <text evidence="8">The sequence shown here is derived from an EMBL/GenBank/DDBJ whole genome shotgun (WGS) entry which is preliminary data.</text>
</comment>
<keyword evidence="9" id="KW-1185">Reference proteome</keyword>
<evidence type="ECO:0000313" key="9">
    <source>
        <dbReference type="Proteomes" id="UP001596989"/>
    </source>
</evidence>
<evidence type="ECO:0000259" key="7">
    <source>
        <dbReference type="Pfam" id="PF05425"/>
    </source>
</evidence>
<organism evidence="8 9">
    <name type="scientific">Paenibacillus chungangensis</name>
    <dbReference type="NCBI Taxonomy" id="696535"/>
    <lineage>
        <taxon>Bacteria</taxon>
        <taxon>Bacillati</taxon>
        <taxon>Bacillota</taxon>
        <taxon>Bacilli</taxon>
        <taxon>Bacillales</taxon>
        <taxon>Paenibacillaceae</taxon>
        <taxon>Paenibacillus</taxon>
    </lineage>
</organism>
<dbReference type="Proteomes" id="UP001596989">
    <property type="component" value="Unassembled WGS sequence"/>
</dbReference>
<evidence type="ECO:0000256" key="2">
    <source>
        <dbReference type="ARBA" id="ARBA00022475"/>
    </source>
</evidence>
<feature type="transmembrane region" description="Helical" evidence="6">
    <location>
        <begin position="145"/>
        <end position="165"/>
    </location>
</feature>